<feature type="region of interest" description="Disordered" evidence="1">
    <location>
        <begin position="53"/>
        <end position="75"/>
    </location>
</feature>
<dbReference type="EMBL" id="JBFOLK010000587">
    <property type="protein sequence ID" value="KAL2453724.1"/>
    <property type="molecule type" value="Genomic_DNA"/>
</dbReference>
<protein>
    <recommendedName>
        <fullName evidence="4">Retrotransposon Copia-like N-terminal domain-containing protein</fullName>
    </recommendedName>
</protein>
<dbReference type="AlphaFoldDB" id="A0ABD1NQ30"/>
<reference evidence="3" key="1">
    <citation type="submission" date="2024-07" db="EMBL/GenBank/DDBJ databases">
        <title>Two chromosome-level genome assemblies of Korean endemic species Abeliophyllum distichum and Forsythia ovata (Oleaceae).</title>
        <authorList>
            <person name="Jang H."/>
        </authorList>
    </citation>
    <scope>NUCLEOTIDE SEQUENCE [LARGE SCALE GENOMIC DNA]</scope>
</reference>
<evidence type="ECO:0000313" key="3">
    <source>
        <dbReference type="Proteomes" id="UP001604336"/>
    </source>
</evidence>
<feature type="compositionally biased region" description="Low complexity" evidence="1">
    <location>
        <begin position="60"/>
        <end position="74"/>
    </location>
</feature>
<evidence type="ECO:0008006" key="4">
    <source>
        <dbReference type="Google" id="ProtNLM"/>
    </source>
</evidence>
<comment type="caution">
    <text evidence="2">The sequence shown here is derived from an EMBL/GenBank/DDBJ whole genome shotgun (WGS) entry which is preliminary data.</text>
</comment>
<proteinExistence type="predicted"/>
<dbReference type="PANTHER" id="PTHR47481:SF31">
    <property type="entry name" value="OS01G0873500 PROTEIN"/>
    <property type="match status" value="1"/>
</dbReference>
<evidence type="ECO:0000256" key="1">
    <source>
        <dbReference type="SAM" id="MobiDB-lite"/>
    </source>
</evidence>
<dbReference type="Proteomes" id="UP001604336">
    <property type="component" value="Unassembled WGS sequence"/>
</dbReference>
<evidence type="ECO:0000313" key="2">
    <source>
        <dbReference type="EMBL" id="KAL2453724.1"/>
    </source>
</evidence>
<name>A0ABD1NQ30_9LAMI</name>
<dbReference type="PANTHER" id="PTHR47481">
    <property type="match status" value="1"/>
</dbReference>
<organism evidence="2 3">
    <name type="scientific">Abeliophyllum distichum</name>
    <dbReference type="NCBI Taxonomy" id="126358"/>
    <lineage>
        <taxon>Eukaryota</taxon>
        <taxon>Viridiplantae</taxon>
        <taxon>Streptophyta</taxon>
        <taxon>Embryophyta</taxon>
        <taxon>Tracheophyta</taxon>
        <taxon>Spermatophyta</taxon>
        <taxon>Magnoliopsida</taxon>
        <taxon>eudicotyledons</taxon>
        <taxon>Gunneridae</taxon>
        <taxon>Pentapetalae</taxon>
        <taxon>asterids</taxon>
        <taxon>lamiids</taxon>
        <taxon>Lamiales</taxon>
        <taxon>Oleaceae</taxon>
        <taxon>Forsythieae</taxon>
        <taxon>Abeliophyllum</taxon>
    </lineage>
</organism>
<accession>A0ABD1NQ30</accession>
<keyword evidence="3" id="KW-1185">Reference proteome</keyword>
<sequence>MSLERLYKERLISLWIAIKASFLRDELAVVQVVGVLHSGFSLHPVDVGIAEPQPLNGEYQPPSNQSHSSTSNSTIQGPALVNNLDPFGINLTQAASMILDRDNLLLWKNVIMRVIRGHGLEGYLLGTKVCPPQFINSQATTETGTTMEMCPNPEYSRWVSMDQILMGWMYSSMKSKIVIRVMSCNYSSEIWKTINENYEILNRSRVTFLTSEL</sequence>
<gene>
    <name evidence="2" type="ORF">Adt_48776</name>
</gene>